<dbReference type="EMBL" id="JAJGMW010000002">
    <property type="protein sequence ID" value="MCC4211323.1"/>
    <property type="molecule type" value="Genomic_DNA"/>
</dbReference>
<evidence type="ECO:0000313" key="2">
    <source>
        <dbReference type="EMBL" id="MCC4211323.1"/>
    </source>
</evidence>
<dbReference type="RefSeq" id="WP_228228444.1">
    <property type="nucleotide sequence ID" value="NZ_JAJGMW010000002.1"/>
</dbReference>
<keyword evidence="1" id="KW-0812">Transmembrane</keyword>
<comment type="caution">
    <text evidence="2">The sequence shown here is derived from an EMBL/GenBank/DDBJ whole genome shotgun (WGS) entry which is preliminary data.</text>
</comment>
<evidence type="ECO:0008006" key="4">
    <source>
        <dbReference type="Google" id="ProtNLM"/>
    </source>
</evidence>
<keyword evidence="3" id="KW-1185">Reference proteome</keyword>
<feature type="transmembrane region" description="Helical" evidence="1">
    <location>
        <begin position="6"/>
        <end position="24"/>
    </location>
</feature>
<reference evidence="2 3" key="1">
    <citation type="submission" date="2021-11" db="EMBL/GenBank/DDBJ databases">
        <title>Seasonal and diel survey of microbial diversity of the Tyrrhenian coast.</title>
        <authorList>
            <person name="Gattoni G."/>
            <person name="Corral P."/>
        </authorList>
    </citation>
    <scope>NUCLEOTIDE SEQUENCE [LARGE SCALE GENOMIC DNA]</scope>
    <source>
        <strain evidence="2 3">Mr9</strain>
    </source>
</reference>
<sequence>MIQNVLVLLIFILAVGYLVTKYVWKPAFLSGKSNDKSCGSDNCGCH</sequence>
<dbReference type="Proteomes" id="UP001197770">
    <property type="component" value="Unassembled WGS sequence"/>
</dbReference>
<proteinExistence type="predicted"/>
<evidence type="ECO:0000256" key="1">
    <source>
        <dbReference type="SAM" id="Phobius"/>
    </source>
</evidence>
<gene>
    <name evidence="2" type="ORF">LLW17_01210</name>
</gene>
<evidence type="ECO:0000313" key="3">
    <source>
        <dbReference type="Proteomes" id="UP001197770"/>
    </source>
</evidence>
<dbReference type="Pfam" id="PF12669">
    <property type="entry name" value="FeoB_associated"/>
    <property type="match status" value="1"/>
</dbReference>
<keyword evidence="1" id="KW-0472">Membrane</keyword>
<accession>A0ABS8GNS9</accession>
<organism evidence="2 3">
    <name type="scientific">Leeuwenhoekiella parthenopeia</name>
    <dbReference type="NCBI Taxonomy" id="2890320"/>
    <lineage>
        <taxon>Bacteria</taxon>
        <taxon>Pseudomonadati</taxon>
        <taxon>Bacteroidota</taxon>
        <taxon>Flavobacteriia</taxon>
        <taxon>Flavobacteriales</taxon>
        <taxon>Flavobacteriaceae</taxon>
        <taxon>Leeuwenhoekiella</taxon>
    </lineage>
</organism>
<protein>
    <recommendedName>
        <fullName evidence="4">FeoB-associated Cys-rich membrane protein</fullName>
    </recommendedName>
</protein>
<keyword evidence="1" id="KW-1133">Transmembrane helix</keyword>
<name>A0ABS8GNS9_9FLAO</name>